<dbReference type="Proteomes" id="UP000595349">
    <property type="component" value="Chromosome"/>
</dbReference>
<feature type="binding site" evidence="5">
    <location>
        <position position="197"/>
    </location>
    <ligand>
        <name>molybdate</name>
        <dbReference type="ChEBI" id="CHEBI:36264"/>
    </ligand>
</feature>
<dbReference type="PIRSF" id="PIRSF004846">
    <property type="entry name" value="ModA"/>
    <property type="match status" value="1"/>
</dbReference>
<proteinExistence type="inferred from homology"/>
<keyword evidence="4" id="KW-0732">Signal</keyword>
<comment type="similarity">
    <text evidence="1">Belongs to the bacterial solute-binding protein ModA family.</text>
</comment>
<dbReference type="PROSITE" id="PS51257">
    <property type="entry name" value="PROKAR_LIPOPROTEIN"/>
    <property type="match status" value="1"/>
</dbReference>
<dbReference type="PANTHER" id="PTHR30632">
    <property type="entry name" value="MOLYBDATE-BINDING PERIPLASMIC PROTEIN"/>
    <property type="match status" value="1"/>
</dbReference>
<keyword evidence="2 5" id="KW-0500">Molybdenum</keyword>
<organism evidence="6 7">
    <name type="scientific">Salicibibacter cibi</name>
    <dbReference type="NCBI Taxonomy" id="2743001"/>
    <lineage>
        <taxon>Bacteria</taxon>
        <taxon>Bacillati</taxon>
        <taxon>Bacillota</taxon>
        <taxon>Bacilli</taxon>
        <taxon>Bacillales</taxon>
        <taxon>Bacillaceae</taxon>
        <taxon>Salicibibacter</taxon>
    </lineage>
</organism>
<keyword evidence="7" id="KW-1185">Reference proteome</keyword>
<evidence type="ECO:0000256" key="4">
    <source>
        <dbReference type="ARBA" id="ARBA00022729"/>
    </source>
</evidence>
<dbReference type="GO" id="GO:0046872">
    <property type="term" value="F:metal ion binding"/>
    <property type="evidence" value="ECO:0007669"/>
    <property type="project" value="UniProtKB-KW"/>
</dbReference>
<dbReference type="NCBIfam" id="TIGR01256">
    <property type="entry name" value="modA"/>
    <property type="match status" value="1"/>
</dbReference>
<feature type="binding site" evidence="5">
    <location>
        <position position="152"/>
    </location>
    <ligand>
        <name>molybdate</name>
        <dbReference type="ChEBI" id="CHEBI:36264"/>
    </ligand>
</feature>
<evidence type="ECO:0000256" key="5">
    <source>
        <dbReference type="PIRSR" id="PIRSR004846-1"/>
    </source>
</evidence>
<feature type="binding site" evidence="5">
    <location>
        <position position="179"/>
    </location>
    <ligand>
        <name>molybdate</name>
        <dbReference type="ChEBI" id="CHEBI:36264"/>
    </ligand>
</feature>
<accession>A0A7T6Z8F8</accession>
<gene>
    <name evidence="6" type="primary">modA</name>
    <name evidence="6" type="ORF">HUG20_02040</name>
</gene>
<evidence type="ECO:0000313" key="6">
    <source>
        <dbReference type="EMBL" id="QQK78803.1"/>
    </source>
</evidence>
<dbReference type="Pfam" id="PF13531">
    <property type="entry name" value="SBP_bac_11"/>
    <property type="match status" value="1"/>
</dbReference>
<dbReference type="Gene3D" id="3.40.190.10">
    <property type="entry name" value="Periplasmic binding protein-like II"/>
    <property type="match status" value="2"/>
</dbReference>
<dbReference type="GO" id="GO:1901359">
    <property type="term" value="F:tungstate binding"/>
    <property type="evidence" value="ECO:0007669"/>
    <property type="project" value="UniProtKB-ARBA"/>
</dbReference>
<keyword evidence="3 5" id="KW-0479">Metal-binding</keyword>
<dbReference type="InterPro" id="IPR005950">
    <property type="entry name" value="ModA"/>
</dbReference>
<sequence length="262" mass="28347">MKKVYIIAVASLLLGGCNSNENSGEENGEEANGEPVELSIMAAASLTDAVNEIQELYQEEENVEFLTNYGSSGQLRQQIMQGAPADLFLSASLSDMEELDSDGAVAESTDLLQNQLTLIATPDAADALNEWGDLPEADLQGIAMGEPEAVPAGSYALEALQNLDMWDSVEDNIINGSDVRQVLTYVETGNTDAGLVYQTDALTSDDIEVVDNAPEESHEPILYPIGLLTETDEEQAARDFYEFLQTEEALDIFEAYGFEGVE</sequence>
<dbReference type="GO" id="GO:0030973">
    <property type="term" value="F:molybdate ion binding"/>
    <property type="evidence" value="ECO:0007669"/>
    <property type="project" value="UniProtKB-ARBA"/>
</dbReference>
<evidence type="ECO:0000256" key="3">
    <source>
        <dbReference type="ARBA" id="ARBA00022723"/>
    </source>
</evidence>
<dbReference type="KEGG" id="scib:HUG20_02040"/>
<evidence type="ECO:0000256" key="2">
    <source>
        <dbReference type="ARBA" id="ARBA00022505"/>
    </source>
</evidence>
<evidence type="ECO:0000256" key="1">
    <source>
        <dbReference type="ARBA" id="ARBA00009175"/>
    </source>
</evidence>
<dbReference type="GO" id="GO:0015689">
    <property type="term" value="P:molybdate ion transport"/>
    <property type="evidence" value="ECO:0007669"/>
    <property type="project" value="InterPro"/>
</dbReference>
<name>A0A7T6Z8F8_9BACI</name>
<dbReference type="PANTHER" id="PTHR30632:SF0">
    <property type="entry name" value="SULFATE-BINDING PROTEIN"/>
    <property type="match status" value="1"/>
</dbReference>
<dbReference type="AlphaFoldDB" id="A0A7T6Z8F8"/>
<dbReference type="EMBL" id="CP054706">
    <property type="protein sequence ID" value="QQK78803.1"/>
    <property type="molecule type" value="Genomic_DNA"/>
</dbReference>
<reference evidence="6 7" key="1">
    <citation type="submission" date="2020-06" db="EMBL/GenBank/DDBJ databases">
        <title>Genomic analysis of Salicibibacter sp. NKC21-4.</title>
        <authorList>
            <person name="Oh Y.J."/>
        </authorList>
    </citation>
    <scope>NUCLEOTIDE SEQUENCE [LARGE SCALE GENOMIC DNA]</scope>
    <source>
        <strain evidence="6 7">NKC21-4</strain>
    </source>
</reference>
<dbReference type="SUPFAM" id="SSF53850">
    <property type="entry name" value="Periplasmic binding protein-like II"/>
    <property type="match status" value="1"/>
</dbReference>
<protein>
    <submittedName>
        <fullName evidence="6">Molybdate ABC transporter substrate-binding protein</fullName>
    </submittedName>
</protein>
<feature type="binding site" evidence="5">
    <location>
        <position position="45"/>
    </location>
    <ligand>
        <name>molybdate</name>
        <dbReference type="ChEBI" id="CHEBI:36264"/>
    </ligand>
</feature>
<dbReference type="FunFam" id="3.40.190.10:FF:000035">
    <property type="entry name" value="Molybdate ABC transporter substrate-binding protein"/>
    <property type="match status" value="1"/>
</dbReference>
<dbReference type="InterPro" id="IPR050682">
    <property type="entry name" value="ModA/WtpA"/>
</dbReference>
<feature type="binding site" evidence="5">
    <location>
        <position position="72"/>
    </location>
    <ligand>
        <name>molybdate</name>
        <dbReference type="ChEBI" id="CHEBI:36264"/>
    </ligand>
</feature>
<evidence type="ECO:0000313" key="7">
    <source>
        <dbReference type="Proteomes" id="UP000595349"/>
    </source>
</evidence>
<dbReference type="RefSeq" id="WP_200087461.1">
    <property type="nucleotide sequence ID" value="NZ_CP054706.1"/>
</dbReference>